<reference evidence="6 8" key="2">
    <citation type="submission" date="2023-09" db="EMBL/GenBank/DDBJ databases">
        <title>Complete-Gapless Cercospora beticola genome.</title>
        <authorList>
            <person name="Wyatt N.A."/>
            <person name="Spanner R.E."/>
            <person name="Bolton M.D."/>
        </authorList>
    </citation>
    <scope>NUCLEOTIDE SEQUENCE [LARGE SCALE GENOMIC DNA]</scope>
    <source>
        <strain evidence="6">Cb09-40</strain>
    </source>
</reference>
<dbReference type="AlphaFoldDB" id="A0A2G5HEN5"/>
<accession>A0A2G5HEN5</accession>
<proteinExistence type="inferred from homology"/>
<dbReference type="EMBL" id="CP134192">
    <property type="protein sequence ID" value="WPB07967.1"/>
    <property type="molecule type" value="Genomic_DNA"/>
</dbReference>
<dbReference type="OrthoDB" id="331544at2759"/>
<keyword evidence="3" id="KW-0812">Transmembrane</keyword>
<name>A0A2G5HEN5_CERBT</name>
<comment type="similarity">
    <text evidence="1">Belongs to the 3-beta-HSD family.</text>
</comment>
<dbReference type="InterPro" id="IPR002225">
    <property type="entry name" value="3Beta_OHSteriod_DH/Estase"/>
</dbReference>
<evidence type="ECO:0000259" key="4">
    <source>
        <dbReference type="Pfam" id="PF01073"/>
    </source>
</evidence>
<organism evidence="5 7">
    <name type="scientific">Cercospora beticola</name>
    <name type="common">Sugarbeet leaf spot fungus</name>
    <dbReference type="NCBI Taxonomy" id="122368"/>
    <lineage>
        <taxon>Eukaryota</taxon>
        <taxon>Fungi</taxon>
        <taxon>Dikarya</taxon>
        <taxon>Ascomycota</taxon>
        <taxon>Pezizomycotina</taxon>
        <taxon>Dothideomycetes</taxon>
        <taxon>Dothideomycetidae</taxon>
        <taxon>Mycosphaerellales</taxon>
        <taxon>Mycosphaerellaceae</taxon>
        <taxon>Cercospora</taxon>
    </lineage>
</organism>
<dbReference type="PANTHER" id="PTHR43245:SF51">
    <property type="entry name" value="SHORT CHAIN DEHYDROGENASE_REDUCTASE FAMILY 42E, MEMBER 2"/>
    <property type="match status" value="1"/>
</dbReference>
<evidence type="ECO:0000313" key="7">
    <source>
        <dbReference type="Proteomes" id="UP000230605"/>
    </source>
</evidence>
<dbReference type="InterPro" id="IPR050177">
    <property type="entry name" value="Lipid_A_modif_metabolic_enz"/>
</dbReference>
<dbReference type="InterPro" id="IPR036291">
    <property type="entry name" value="NAD(P)-bd_dom_sf"/>
</dbReference>
<evidence type="ECO:0000256" key="1">
    <source>
        <dbReference type="ARBA" id="ARBA00009219"/>
    </source>
</evidence>
<protein>
    <submittedName>
        <fullName evidence="5">Sterol-4-alpha-carboxylate 3-dehydrogenase, decarboxylating</fullName>
    </submittedName>
</protein>
<evidence type="ECO:0000256" key="3">
    <source>
        <dbReference type="SAM" id="Phobius"/>
    </source>
</evidence>
<dbReference type="EMBL" id="LKMD01000107">
    <property type="protein sequence ID" value="PIA90965.1"/>
    <property type="molecule type" value="Genomic_DNA"/>
</dbReference>
<dbReference type="SUPFAM" id="SSF51735">
    <property type="entry name" value="NAD(P)-binding Rossmann-fold domains"/>
    <property type="match status" value="1"/>
</dbReference>
<keyword evidence="3" id="KW-1133">Transmembrane helix</keyword>
<evidence type="ECO:0000313" key="6">
    <source>
        <dbReference type="EMBL" id="WPB07967.1"/>
    </source>
</evidence>
<evidence type="ECO:0000256" key="2">
    <source>
        <dbReference type="ARBA" id="ARBA00023002"/>
    </source>
</evidence>
<dbReference type="Proteomes" id="UP001302367">
    <property type="component" value="Chromosome 9"/>
</dbReference>
<feature type="transmembrane region" description="Helical" evidence="3">
    <location>
        <begin position="283"/>
        <end position="305"/>
    </location>
</feature>
<evidence type="ECO:0000313" key="8">
    <source>
        <dbReference type="Proteomes" id="UP001302367"/>
    </source>
</evidence>
<evidence type="ECO:0000313" key="5">
    <source>
        <dbReference type="EMBL" id="PIA90965.1"/>
    </source>
</evidence>
<dbReference type="GO" id="GO:0016616">
    <property type="term" value="F:oxidoreductase activity, acting on the CH-OH group of donors, NAD or NADP as acceptor"/>
    <property type="evidence" value="ECO:0007669"/>
    <property type="project" value="InterPro"/>
</dbReference>
<feature type="domain" description="3-beta hydroxysteroid dehydrogenase/isomerase" evidence="4">
    <location>
        <begin position="9"/>
        <end position="280"/>
    </location>
</feature>
<keyword evidence="8" id="KW-1185">Reference proteome</keyword>
<dbReference type="PANTHER" id="PTHR43245">
    <property type="entry name" value="BIFUNCTIONAL POLYMYXIN RESISTANCE PROTEIN ARNA"/>
    <property type="match status" value="1"/>
</dbReference>
<reference evidence="5 7" key="1">
    <citation type="submission" date="2015-10" db="EMBL/GenBank/DDBJ databases">
        <title>The cercosporin biosynthetic gene cluster was horizontally transferred to several fungal lineages and shown to be expanded in Cercospora beticola based on microsynteny with recipient genomes.</title>
        <authorList>
            <person name="De Jonge R."/>
            <person name="Ebert M.K."/>
            <person name="Suttle J.C."/>
            <person name="Jurick Ii W.M."/>
            <person name="Secor G.A."/>
            <person name="Thomma B.P."/>
            <person name="Van De Peer Y."/>
            <person name="Bolton M.D."/>
        </authorList>
    </citation>
    <scope>NUCLEOTIDE SEQUENCE [LARGE SCALE GENOMIC DNA]</scope>
    <source>
        <strain evidence="5 7">09-40</strain>
    </source>
</reference>
<dbReference type="Pfam" id="PF01073">
    <property type="entry name" value="3Beta_HSD"/>
    <property type="match status" value="1"/>
</dbReference>
<dbReference type="Proteomes" id="UP000230605">
    <property type="component" value="Chromosome 9"/>
</dbReference>
<dbReference type="Gene3D" id="3.40.50.720">
    <property type="entry name" value="NAD(P)-binding Rossmann-like Domain"/>
    <property type="match status" value="1"/>
</dbReference>
<keyword evidence="2" id="KW-0560">Oxidoreductase</keyword>
<keyword evidence="3" id="KW-0472">Membrane</keyword>
<gene>
    <name evidence="5" type="ORF">CB0940_11136</name>
    <name evidence="6" type="ORF">RHO25_012631</name>
</gene>
<dbReference type="GO" id="GO:0006694">
    <property type="term" value="P:steroid biosynthetic process"/>
    <property type="evidence" value="ECO:0007669"/>
    <property type="project" value="InterPro"/>
</dbReference>
<sequence length="364" mass="40875">MTNGVVKCLVTGGTGFLGRNVVRTLLKKHPQWRITVMDLHPPEDDILKRIAEWKYVDITSTDSVRDAFQDYHPDIVMHSAGIVPARDLRYSTNSKQWEKVRAINYQGTINVLNATLESGCRKFVYTSSCTTVIDDLDHDYHNMNESIPLGLATLHYGKSKALAEQYVLSSEQAAKGLKACALRPCTIIGPEDLAVISIMHDLIAKGETYFVVGDGHNLYDFVYIDNAVKAHILAIENLLTTETAAGHAFFISNQEPVYFWDFFLAIWAQFGHVPRFRIFIPLWLAWTVALFLEIITFFTGGAVTLDTGSVKDGVRTQYSDNSKAIEILGYKPDVGISEGVRLWCDDYKKYLARQSSAKHKLAKT</sequence>